<name>A0A080ZAV6_PHYNI</name>
<dbReference type="Gene3D" id="3.20.20.60">
    <property type="entry name" value="Phosphoenolpyruvate-binding domains"/>
    <property type="match status" value="1"/>
</dbReference>
<dbReference type="InterPro" id="IPR040442">
    <property type="entry name" value="Pyrv_kinase-like_dom_sf"/>
</dbReference>
<sequence length="55" mass="6069">MTFGISLDDAQAKFLSYYVKSGVLEKDMFMTLDIEGVGELVQLLLTHTKKTVVGS</sequence>
<dbReference type="AlphaFoldDB" id="A0A080ZAV6"/>
<reference evidence="1 2" key="1">
    <citation type="submission" date="2013-11" db="EMBL/GenBank/DDBJ databases">
        <title>The Genome Sequence of Phytophthora parasitica P1976.</title>
        <authorList>
            <consortium name="The Broad Institute Genomics Platform"/>
            <person name="Russ C."/>
            <person name="Tyler B."/>
            <person name="Panabieres F."/>
            <person name="Shan W."/>
            <person name="Tripathy S."/>
            <person name="Grunwald N."/>
            <person name="Machado M."/>
            <person name="Johnson C.S."/>
            <person name="Walker B."/>
            <person name="Young S."/>
            <person name="Zeng Q."/>
            <person name="Gargeya S."/>
            <person name="Fitzgerald M."/>
            <person name="Haas B."/>
            <person name="Abouelleil A."/>
            <person name="Allen A.W."/>
            <person name="Alvarado L."/>
            <person name="Arachchi H.M."/>
            <person name="Berlin A.M."/>
            <person name="Chapman S.B."/>
            <person name="Gainer-Dewar J."/>
            <person name="Goldberg J."/>
            <person name="Griggs A."/>
            <person name="Gujja S."/>
            <person name="Hansen M."/>
            <person name="Howarth C."/>
            <person name="Imamovic A."/>
            <person name="Ireland A."/>
            <person name="Larimer J."/>
            <person name="McCowan C."/>
            <person name="Murphy C."/>
            <person name="Pearson M."/>
            <person name="Poon T.W."/>
            <person name="Priest M."/>
            <person name="Roberts A."/>
            <person name="Saif S."/>
            <person name="Shea T."/>
            <person name="Sisk P."/>
            <person name="Sykes S."/>
            <person name="Wortman J."/>
            <person name="Nusbaum C."/>
            <person name="Birren B."/>
        </authorList>
    </citation>
    <scope>NUCLEOTIDE SEQUENCE [LARGE SCALE GENOMIC DNA]</scope>
    <source>
        <strain evidence="1 2">P1976</strain>
    </source>
</reference>
<protein>
    <submittedName>
        <fullName evidence="1">Uncharacterized protein</fullName>
    </submittedName>
</protein>
<evidence type="ECO:0000313" key="2">
    <source>
        <dbReference type="Proteomes" id="UP000028582"/>
    </source>
</evidence>
<accession>A0A080ZAV6</accession>
<dbReference type="OrthoDB" id="10382280at2759"/>
<comment type="caution">
    <text evidence="1">The sequence shown here is derived from an EMBL/GenBank/DDBJ whole genome shotgun (WGS) entry which is preliminary data.</text>
</comment>
<dbReference type="EMBL" id="ANJA01003432">
    <property type="protein sequence ID" value="ETO63767.1"/>
    <property type="molecule type" value="Genomic_DNA"/>
</dbReference>
<evidence type="ECO:0000313" key="1">
    <source>
        <dbReference type="EMBL" id="ETO63767.1"/>
    </source>
</evidence>
<gene>
    <name evidence="1" type="ORF">F444_18610</name>
</gene>
<organism evidence="1 2">
    <name type="scientific">Phytophthora nicotianae P1976</name>
    <dbReference type="NCBI Taxonomy" id="1317066"/>
    <lineage>
        <taxon>Eukaryota</taxon>
        <taxon>Sar</taxon>
        <taxon>Stramenopiles</taxon>
        <taxon>Oomycota</taxon>
        <taxon>Peronosporomycetes</taxon>
        <taxon>Peronosporales</taxon>
        <taxon>Peronosporaceae</taxon>
        <taxon>Phytophthora</taxon>
    </lineage>
</organism>
<dbReference type="Proteomes" id="UP000028582">
    <property type="component" value="Unassembled WGS sequence"/>
</dbReference>
<proteinExistence type="predicted"/>